<protein>
    <recommendedName>
        <fullName evidence="4">Flp pilus assembly protein TadG</fullName>
    </recommendedName>
</protein>
<organism evidence="2 3">
    <name type="scientific">Roseivivax isoporae LMG 25204</name>
    <dbReference type="NCBI Taxonomy" id="1449351"/>
    <lineage>
        <taxon>Bacteria</taxon>
        <taxon>Pseudomonadati</taxon>
        <taxon>Pseudomonadota</taxon>
        <taxon>Alphaproteobacteria</taxon>
        <taxon>Rhodobacterales</taxon>
        <taxon>Roseobacteraceae</taxon>
        <taxon>Roseivivax</taxon>
    </lineage>
</organism>
<dbReference type="eggNOG" id="COG4961">
    <property type="taxonomic scope" value="Bacteria"/>
</dbReference>
<evidence type="ECO:0008006" key="4">
    <source>
        <dbReference type="Google" id="ProtNLM"/>
    </source>
</evidence>
<proteinExistence type="predicted"/>
<gene>
    <name evidence="2" type="ORF">RISW2_14375</name>
</gene>
<evidence type="ECO:0000256" key="1">
    <source>
        <dbReference type="SAM" id="Phobius"/>
    </source>
</evidence>
<sequence length="178" mass="19650">MIRCVTSAFRRFRDDEDGSMVVPFALWLPVFTALMISGIELGAVSARSTALERALDQTVRDIRLGTGTVYDHDSIKAAICDRAEILPDCSQTLRLEMVRLNIRDWSDPDPVIQCIDTAEEVQPVVSFEYGRENELMMLRACFKYQPISPATGLGSALSTDAAGYSVLVAKAAFVQEPI</sequence>
<name>X7F3Q2_9RHOB</name>
<dbReference type="OrthoDB" id="7907064at2"/>
<dbReference type="STRING" id="1449351.RISW2_14375"/>
<dbReference type="EMBL" id="JAME01000034">
    <property type="protein sequence ID" value="ETX27378.1"/>
    <property type="molecule type" value="Genomic_DNA"/>
</dbReference>
<evidence type="ECO:0000313" key="2">
    <source>
        <dbReference type="EMBL" id="ETX27378.1"/>
    </source>
</evidence>
<comment type="caution">
    <text evidence="2">The sequence shown here is derived from an EMBL/GenBank/DDBJ whole genome shotgun (WGS) entry which is preliminary data.</text>
</comment>
<keyword evidence="1" id="KW-0812">Transmembrane</keyword>
<accession>X7F3Q2</accession>
<evidence type="ECO:0000313" key="3">
    <source>
        <dbReference type="Proteomes" id="UP000023430"/>
    </source>
</evidence>
<dbReference type="AlphaFoldDB" id="X7F3Q2"/>
<feature type="transmembrane region" description="Helical" evidence="1">
    <location>
        <begin position="20"/>
        <end position="43"/>
    </location>
</feature>
<reference evidence="2 3" key="1">
    <citation type="submission" date="2014-01" db="EMBL/GenBank/DDBJ databases">
        <title>Roseivivax isoporae LMG 25204 Genome Sequencing.</title>
        <authorList>
            <person name="Lai Q."/>
            <person name="Li G."/>
            <person name="Shao Z."/>
        </authorList>
    </citation>
    <scope>NUCLEOTIDE SEQUENCE [LARGE SCALE GENOMIC DNA]</scope>
    <source>
        <strain evidence="2 3">LMG 25204</strain>
    </source>
</reference>
<keyword evidence="1" id="KW-0472">Membrane</keyword>
<keyword evidence="3" id="KW-1185">Reference proteome</keyword>
<dbReference type="RefSeq" id="WP_043773892.1">
    <property type="nucleotide sequence ID" value="NZ_JAME01000034.1"/>
</dbReference>
<keyword evidence="1" id="KW-1133">Transmembrane helix</keyword>
<dbReference type="Proteomes" id="UP000023430">
    <property type="component" value="Unassembled WGS sequence"/>
</dbReference>